<organism evidence="1 2">
    <name type="scientific">Trifolium medium</name>
    <dbReference type="NCBI Taxonomy" id="97028"/>
    <lineage>
        <taxon>Eukaryota</taxon>
        <taxon>Viridiplantae</taxon>
        <taxon>Streptophyta</taxon>
        <taxon>Embryophyta</taxon>
        <taxon>Tracheophyta</taxon>
        <taxon>Spermatophyta</taxon>
        <taxon>Magnoliopsida</taxon>
        <taxon>eudicotyledons</taxon>
        <taxon>Gunneridae</taxon>
        <taxon>Pentapetalae</taxon>
        <taxon>rosids</taxon>
        <taxon>fabids</taxon>
        <taxon>Fabales</taxon>
        <taxon>Fabaceae</taxon>
        <taxon>Papilionoideae</taxon>
        <taxon>50 kb inversion clade</taxon>
        <taxon>NPAAA clade</taxon>
        <taxon>Hologalegina</taxon>
        <taxon>IRL clade</taxon>
        <taxon>Trifolieae</taxon>
        <taxon>Trifolium</taxon>
    </lineage>
</organism>
<evidence type="ECO:0000313" key="2">
    <source>
        <dbReference type="Proteomes" id="UP000265520"/>
    </source>
</evidence>
<dbReference type="EMBL" id="LXQA010096653">
    <property type="protein sequence ID" value="MCI15474.1"/>
    <property type="molecule type" value="Genomic_DNA"/>
</dbReference>
<dbReference type="InterPro" id="IPR027417">
    <property type="entry name" value="P-loop_NTPase"/>
</dbReference>
<proteinExistence type="predicted"/>
<sequence length="65" mass="7595">MHEMRHLIKKPNKDVCVFLAPTVALVHQQAKVISDSTDFEVGTYCGSNKRSKSHQYWEEEIEQFE</sequence>
<name>A0A392PUH6_9FABA</name>
<reference evidence="1 2" key="1">
    <citation type="journal article" date="2018" name="Front. Plant Sci.">
        <title>Red Clover (Trifolium pratense) and Zigzag Clover (T. medium) - A Picture of Genomic Similarities and Differences.</title>
        <authorList>
            <person name="Dluhosova J."/>
            <person name="Istvanek J."/>
            <person name="Nedelnik J."/>
            <person name="Repkova J."/>
        </authorList>
    </citation>
    <scope>NUCLEOTIDE SEQUENCE [LARGE SCALE GENOMIC DNA]</scope>
    <source>
        <strain evidence="2">cv. 10/8</strain>
        <tissue evidence="1">Leaf</tissue>
    </source>
</reference>
<dbReference type="AlphaFoldDB" id="A0A392PUH6"/>
<dbReference type="Gene3D" id="3.40.50.300">
    <property type="entry name" value="P-loop containing nucleotide triphosphate hydrolases"/>
    <property type="match status" value="1"/>
</dbReference>
<accession>A0A392PUH6</accession>
<feature type="non-terminal residue" evidence="1">
    <location>
        <position position="65"/>
    </location>
</feature>
<dbReference type="SUPFAM" id="SSF52540">
    <property type="entry name" value="P-loop containing nucleoside triphosphate hydrolases"/>
    <property type="match status" value="1"/>
</dbReference>
<protein>
    <submittedName>
        <fullName evidence="1">Dicer-like protein 4-like</fullName>
    </submittedName>
</protein>
<keyword evidence="2" id="KW-1185">Reference proteome</keyword>
<evidence type="ECO:0000313" key="1">
    <source>
        <dbReference type="EMBL" id="MCI15474.1"/>
    </source>
</evidence>
<comment type="caution">
    <text evidence="1">The sequence shown here is derived from an EMBL/GenBank/DDBJ whole genome shotgun (WGS) entry which is preliminary data.</text>
</comment>
<dbReference type="Proteomes" id="UP000265520">
    <property type="component" value="Unassembled WGS sequence"/>
</dbReference>